<dbReference type="PANTHER" id="PTHR42734">
    <property type="entry name" value="METAL TRANSPORT SYSTEM ATP-BINDING PROTEIN TM_0124-RELATED"/>
    <property type="match status" value="1"/>
</dbReference>
<dbReference type="Proteomes" id="UP000019226">
    <property type="component" value="Chromosome"/>
</dbReference>
<evidence type="ECO:0000256" key="1">
    <source>
        <dbReference type="ARBA" id="ARBA00022448"/>
    </source>
</evidence>
<protein>
    <submittedName>
        <fullName evidence="5">Phosphonate-transporting ATPase</fullName>
    </submittedName>
</protein>
<evidence type="ECO:0000256" key="3">
    <source>
        <dbReference type="ARBA" id="ARBA00022840"/>
    </source>
</evidence>
<accession>A0ABM5PQC1</accession>
<evidence type="ECO:0000313" key="6">
    <source>
        <dbReference type="Proteomes" id="UP000019226"/>
    </source>
</evidence>
<dbReference type="InterPro" id="IPR050153">
    <property type="entry name" value="Metal_Ion_Import_ABC"/>
</dbReference>
<dbReference type="PROSITE" id="PS00211">
    <property type="entry name" value="ABC_TRANSPORTER_1"/>
    <property type="match status" value="1"/>
</dbReference>
<keyword evidence="1" id="KW-0813">Transport</keyword>
<dbReference type="PROSITE" id="PS50893">
    <property type="entry name" value="ABC_TRANSPORTER_2"/>
    <property type="match status" value="1"/>
</dbReference>
<keyword evidence="6" id="KW-1185">Reference proteome</keyword>
<evidence type="ECO:0000313" key="5">
    <source>
        <dbReference type="EMBL" id="AHI20185.1"/>
    </source>
</evidence>
<dbReference type="CDD" id="cd03214">
    <property type="entry name" value="ABC_Iron-Siderophores_B12_Hemin"/>
    <property type="match status" value="1"/>
</dbReference>
<dbReference type="InterPro" id="IPR003439">
    <property type="entry name" value="ABC_transporter-like_ATP-bd"/>
</dbReference>
<dbReference type="SUPFAM" id="SSF52540">
    <property type="entry name" value="P-loop containing nucleoside triphosphate hydrolases"/>
    <property type="match status" value="1"/>
</dbReference>
<dbReference type="RefSeq" id="WP_038574555.1">
    <property type="nucleotide sequence ID" value="NZ_CP004350.1"/>
</dbReference>
<feature type="domain" description="ABC transporter" evidence="4">
    <location>
        <begin position="2"/>
        <end position="240"/>
    </location>
</feature>
<dbReference type="InterPro" id="IPR027417">
    <property type="entry name" value="P-loop_NTPase"/>
</dbReference>
<name>A0ABM5PQC1_9CORY</name>
<dbReference type="Pfam" id="PF00005">
    <property type="entry name" value="ABC_tran"/>
    <property type="match status" value="1"/>
</dbReference>
<dbReference type="SMART" id="SM00382">
    <property type="entry name" value="AAA"/>
    <property type="match status" value="1"/>
</dbReference>
<keyword evidence="2" id="KW-0547">Nucleotide-binding</keyword>
<dbReference type="EMBL" id="CP004350">
    <property type="protein sequence ID" value="AHI20185.1"/>
    <property type="molecule type" value="Genomic_DNA"/>
</dbReference>
<evidence type="ECO:0000259" key="4">
    <source>
        <dbReference type="PROSITE" id="PS50893"/>
    </source>
</evidence>
<dbReference type="Gene3D" id="3.40.50.300">
    <property type="entry name" value="P-loop containing nucleotide triphosphate hydrolases"/>
    <property type="match status" value="1"/>
</dbReference>
<dbReference type="InterPro" id="IPR017871">
    <property type="entry name" value="ABC_transporter-like_CS"/>
</dbReference>
<dbReference type="GeneID" id="82877761"/>
<dbReference type="PANTHER" id="PTHR42734:SF19">
    <property type="entry name" value="IRON COMPOUNDS ABC TRANSPORTER, ATP-BINDING PROTEIN"/>
    <property type="match status" value="1"/>
</dbReference>
<reference evidence="6" key="1">
    <citation type="submission" date="2013-02" db="EMBL/GenBank/DDBJ databases">
        <title>The complete genome sequence of Corynebacterium casei LMG S-19264 (=DSM 44701).</title>
        <authorList>
            <person name="Ruckert C."/>
            <person name="Albersmeier A."/>
            <person name="Kalinowski J."/>
        </authorList>
    </citation>
    <scope>NUCLEOTIDE SEQUENCE [LARGE SCALE GENOMIC DNA]</scope>
    <source>
        <strain evidence="6">LMG S-19264</strain>
    </source>
</reference>
<gene>
    <name evidence="5" type="ORF">CCASEI_08100</name>
</gene>
<evidence type="ECO:0000256" key="2">
    <source>
        <dbReference type="ARBA" id="ARBA00022741"/>
    </source>
</evidence>
<proteinExistence type="predicted"/>
<dbReference type="InterPro" id="IPR003593">
    <property type="entry name" value="AAA+_ATPase"/>
</dbReference>
<sequence length="262" mass="28346">MIEIIDGSFYYTRSRPILQDINVSMSDGELLAILGPNGIGKTTLLRCMLGLLPWSSGKTLIDGRDISTLRSQELWSQIAYVPQARNAGALSLTGLDMVTIGRSARLGLMSQPGPKDREIAEAVMAEIGISHLADKLCGQMSGGQFQMVLIARALAGDPKIMVLDEPETGLDFRNQLIVLNLLESLAKARGLLVIMNTHYPAHALRISTSALLLRPSKPPHFGSTKDVITAANLQSTFGVEIAISEIDIDARTYPAIIPLKVE</sequence>
<organism evidence="5 6">
    <name type="scientific">Corynebacterium casei LMG S-19264</name>
    <dbReference type="NCBI Taxonomy" id="1285583"/>
    <lineage>
        <taxon>Bacteria</taxon>
        <taxon>Bacillati</taxon>
        <taxon>Actinomycetota</taxon>
        <taxon>Actinomycetes</taxon>
        <taxon>Mycobacteriales</taxon>
        <taxon>Corynebacteriaceae</taxon>
        <taxon>Corynebacterium</taxon>
    </lineage>
</organism>
<keyword evidence="3" id="KW-0067">ATP-binding</keyword>